<evidence type="ECO:0000313" key="2">
    <source>
        <dbReference type="EMBL" id="KAA2261336.1"/>
    </source>
</evidence>
<dbReference type="EMBL" id="VUOB01000029">
    <property type="protein sequence ID" value="KAA2261336.1"/>
    <property type="molecule type" value="Genomic_DNA"/>
</dbReference>
<reference evidence="2 3" key="1">
    <citation type="submission" date="2019-09" db="EMBL/GenBank/DDBJ databases">
        <title>Goodfellowia gen. nov., a new genus of the Pseudonocardineae related to Actinoalloteichus, containing Goodfellowia coeruleoviolacea gen. nov., comb. nov. gen. nov., comb. nov.</title>
        <authorList>
            <person name="Labeda D."/>
        </authorList>
    </citation>
    <scope>NUCLEOTIDE SEQUENCE [LARGE SCALE GENOMIC DNA]</scope>
    <source>
        <strain evidence="2 3">AN110305</strain>
    </source>
</reference>
<evidence type="ECO:0000313" key="3">
    <source>
        <dbReference type="Proteomes" id="UP000323454"/>
    </source>
</evidence>
<organism evidence="2 3">
    <name type="scientific">Solihabitans fulvus</name>
    <dbReference type="NCBI Taxonomy" id="1892852"/>
    <lineage>
        <taxon>Bacteria</taxon>
        <taxon>Bacillati</taxon>
        <taxon>Actinomycetota</taxon>
        <taxon>Actinomycetes</taxon>
        <taxon>Pseudonocardiales</taxon>
        <taxon>Pseudonocardiaceae</taxon>
        <taxon>Solihabitans</taxon>
    </lineage>
</organism>
<sequence>MTKQPWRKSSHSGNANACVELAVSPSRTRIRDTKNRDGGRLDVGAAGFERFLGTVKSGRLDLQY</sequence>
<dbReference type="Pfam" id="PF04149">
    <property type="entry name" value="DUF397"/>
    <property type="match status" value="1"/>
</dbReference>
<dbReference type="InterPro" id="IPR007278">
    <property type="entry name" value="DUF397"/>
</dbReference>
<keyword evidence="3" id="KW-1185">Reference proteome</keyword>
<dbReference type="OrthoDB" id="3694945at2"/>
<proteinExistence type="predicted"/>
<dbReference type="RefSeq" id="WP_149850740.1">
    <property type="nucleotide sequence ID" value="NZ_VUOB01000029.1"/>
</dbReference>
<accession>A0A5B2XDN5</accession>
<gene>
    <name evidence="2" type="ORF">F0L68_18005</name>
</gene>
<dbReference type="AlphaFoldDB" id="A0A5B2XDN5"/>
<evidence type="ECO:0000259" key="1">
    <source>
        <dbReference type="Pfam" id="PF04149"/>
    </source>
</evidence>
<feature type="domain" description="DUF397" evidence="1">
    <location>
        <begin position="6"/>
        <end position="56"/>
    </location>
</feature>
<comment type="caution">
    <text evidence="2">The sequence shown here is derived from an EMBL/GenBank/DDBJ whole genome shotgun (WGS) entry which is preliminary data.</text>
</comment>
<protein>
    <submittedName>
        <fullName evidence="2">DUF397 domain-containing protein</fullName>
    </submittedName>
</protein>
<reference evidence="2 3" key="2">
    <citation type="submission" date="2019-09" db="EMBL/GenBank/DDBJ databases">
        <authorList>
            <person name="Jin C."/>
        </authorList>
    </citation>
    <scope>NUCLEOTIDE SEQUENCE [LARGE SCALE GENOMIC DNA]</scope>
    <source>
        <strain evidence="2 3">AN110305</strain>
    </source>
</reference>
<name>A0A5B2XDN5_9PSEU</name>
<dbReference type="Proteomes" id="UP000323454">
    <property type="component" value="Unassembled WGS sequence"/>
</dbReference>